<dbReference type="Pfam" id="PF00881">
    <property type="entry name" value="Nitroreductase"/>
    <property type="match status" value="1"/>
</dbReference>
<reference evidence="5" key="3">
    <citation type="submission" date="2025-08" db="UniProtKB">
        <authorList>
            <consortium name="RefSeq"/>
        </authorList>
    </citation>
    <scope>IDENTIFICATION</scope>
</reference>
<dbReference type="GO" id="GO:0016491">
    <property type="term" value="F:oxidoreductase activity"/>
    <property type="evidence" value="ECO:0007669"/>
    <property type="project" value="UniProtKB-KW"/>
</dbReference>
<reference evidence="5" key="2">
    <citation type="journal article" date="2017" name="Proc. Natl. Acad. Sci.">
        <title>Evolutionary and molecular foundations of multiple contemporary functions of the nitroreductase superfamily.</title>
        <authorList>
            <person name="Akiva E."/>
            <person name="Copp J.N."/>
            <person name="Tokuriki N."/>
            <person name="Babbitt P.C."/>
        </authorList>
    </citation>
    <scope>NUCLEOTIDE SEQUENCE</scope>
</reference>
<name>A0A8B6X448_9BURK</name>
<proteinExistence type="inferred from homology"/>
<dbReference type="InterPro" id="IPR029479">
    <property type="entry name" value="Nitroreductase"/>
</dbReference>
<dbReference type="Gene3D" id="3.40.109.10">
    <property type="entry name" value="NADH Oxidase"/>
    <property type="match status" value="1"/>
</dbReference>
<dbReference type="Proteomes" id="UP000675920">
    <property type="component" value="Unplaced"/>
</dbReference>
<sequence>MSENTRVTEHQIAPQFTQRWSPRSFTGEAIAEAELLGFIEAARWAPSAYNVQPWRFVYALRDTPEWTPIFESLLEFNQGWAKRASALVVVASRTTFVPPGSTESKPNGWHAFDAGAAWGSFAHQATLAGWFTHAMAGFDAAKLAVAIGLPEGFAAHAVIAVGKRGDKAQLPEGLQGREAPSGRLALAEVAVKGRFGG</sequence>
<evidence type="ECO:0000313" key="5">
    <source>
        <dbReference type="RefSeq" id="WP_028311650.1"/>
    </source>
</evidence>
<accession>A0A8B6X448</accession>
<reference evidence="5" key="1">
    <citation type="journal article" date="2007" name="Biochem. Biophys. Res. Commun.">
        <title>In silico identification of a new group of specific bacterial and fungal nitroreductases-like proteins.</title>
        <authorList>
            <person name="de Oliveira I.M."/>
            <person name="Henriques J.A."/>
            <person name="Bonatto D."/>
        </authorList>
    </citation>
    <scope>NUCLEOTIDE SEQUENCE</scope>
</reference>
<dbReference type="SUPFAM" id="SSF55469">
    <property type="entry name" value="FMN-dependent nitroreductase-like"/>
    <property type="match status" value="1"/>
</dbReference>
<evidence type="ECO:0000313" key="4">
    <source>
        <dbReference type="Proteomes" id="UP000675920"/>
    </source>
</evidence>
<evidence type="ECO:0000256" key="2">
    <source>
        <dbReference type="ARBA" id="ARBA00023002"/>
    </source>
</evidence>
<keyword evidence="4" id="KW-1185">Reference proteome</keyword>
<dbReference type="PANTHER" id="PTHR43673:SF10">
    <property type="entry name" value="NADH DEHYDROGENASE_NAD(P)H NITROREDUCTASE XCC3605-RELATED"/>
    <property type="match status" value="1"/>
</dbReference>
<feature type="domain" description="Nitroreductase" evidence="3">
    <location>
        <begin position="17"/>
        <end position="59"/>
    </location>
</feature>
<evidence type="ECO:0000259" key="3">
    <source>
        <dbReference type="Pfam" id="PF00881"/>
    </source>
</evidence>
<dbReference type="InterPro" id="IPR000415">
    <property type="entry name" value="Nitroreductase-like"/>
</dbReference>
<keyword evidence="2" id="KW-0560">Oxidoreductase</keyword>
<comment type="similarity">
    <text evidence="1">Belongs to the nitroreductase family.</text>
</comment>
<dbReference type="RefSeq" id="WP_028311650.1">
    <property type="nucleotide sequence ID" value="NZ_AXWS01000013.1"/>
</dbReference>
<dbReference type="AlphaFoldDB" id="A0A8B6X448"/>
<protein>
    <submittedName>
        <fullName evidence="5">Nitroreductase family protein</fullName>
        <ecNumber evidence="5">1.-.-.-</ecNumber>
    </submittedName>
</protein>
<dbReference type="CDD" id="cd02138">
    <property type="entry name" value="TdsD-like"/>
    <property type="match status" value="1"/>
</dbReference>
<organism evidence="4 5">
    <name type="scientific">Derxia gummosa DSM 723</name>
    <dbReference type="NCBI Taxonomy" id="1121388"/>
    <lineage>
        <taxon>Bacteria</taxon>
        <taxon>Pseudomonadati</taxon>
        <taxon>Pseudomonadota</taxon>
        <taxon>Betaproteobacteria</taxon>
        <taxon>Burkholderiales</taxon>
        <taxon>Alcaligenaceae</taxon>
        <taxon>Derxia</taxon>
    </lineage>
</organism>
<dbReference type="PANTHER" id="PTHR43673">
    <property type="entry name" value="NAD(P)H NITROREDUCTASE YDGI-RELATED"/>
    <property type="match status" value="1"/>
</dbReference>
<dbReference type="EC" id="1.-.-.-" evidence="5"/>
<evidence type="ECO:0000256" key="1">
    <source>
        <dbReference type="ARBA" id="ARBA00007118"/>
    </source>
</evidence>
<dbReference type="OrthoDB" id="9802510at2"/>